<dbReference type="PANTHER" id="PTHR44591:SF3">
    <property type="entry name" value="RESPONSE REGULATORY DOMAIN-CONTAINING PROTEIN"/>
    <property type="match status" value="1"/>
</dbReference>
<dbReference type="InterPro" id="IPR001789">
    <property type="entry name" value="Sig_transdc_resp-reg_receiver"/>
</dbReference>
<reference evidence="7 8" key="1">
    <citation type="submission" date="2019-06" db="EMBL/GenBank/DDBJ databases">
        <title>Sulfurimonas gotlandica sp. nov., a chemoautotrophic and psychrotolerant epsilonproteobacterium isolated from a pelagic redoxcline, and an emended description of the genus Sulfurimonas.</title>
        <authorList>
            <person name="Wang S."/>
            <person name="Jiang L."/>
            <person name="Shao Z."/>
        </authorList>
    </citation>
    <scope>NUCLEOTIDE SEQUENCE [LARGE SCALE GENOMIC DNA]</scope>
    <source>
        <strain evidence="7 8">S2-6</strain>
    </source>
</reference>
<evidence type="ECO:0000256" key="4">
    <source>
        <dbReference type="ARBA" id="ARBA00022779"/>
    </source>
</evidence>
<dbReference type="SMART" id="SM00448">
    <property type="entry name" value="REC"/>
    <property type="match status" value="2"/>
</dbReference>
<dbReference type="GO" id="GO:0000160">
    <property type="term" value="P:phosphorelay signal transduction system"/>
    <property type="evidence" value="ECO:0007669"/>
    <property type="project" value="InterPro"/>
</dbReference>
<organism evidence="7 8">
    <name type="scientific">Sulfurimonas sediminis</name>
    <dbReference type="NCBI Taxonomy" id="2590020"/>
    <lineage>
        <taxon>Bacteria</taxon>
        <taxon>Pseudomonadati</taxon>
        <taxon>Campylobacterota</taxon>
        <taxon>Epsilonproteobacteria</taxon>
        <taxon>Campylobacterales</taxon>
        <taxon>Sulfurimonadaceae</taxon>
        <taxon>Sulfurimonas</taxon>
    </lineage>
</organism>
<dbReference type="Pfam" id="PF00072">
    <property type="entry name" value="Response_reg"/>
    <property type="match status" value="2"/>
</dbReference>
<comment type="cofactor">
    <cofactor evidence="1">
        <name>Mg(2+)</name>
        <dbReference type="ChEBI" id="CHEBI:18420"/>
    </cofactor>
</comment>
<accession>A0A7M1AYD2</accession>
<dbReference type="PANTHER" id="PTHR44591">
    <property type="entry name" value="STRESS RESPONSE REGULATOR PROTEIN 1"/>
    <property type="match status" value="1"/>
</dbReference>
<dbReference type="SUPFAM" id="SSF52172">
    <property type="entry name" value="CheY-like"/>
    <property type="match status" value="2"/>
</dbReference>
<keyword evidence="3 5" id="KW-0597">Phosphoprotein</keyword>
<proteinExistence type="predicted"/>
<evidence type="ECO:0000313" key="8">
    <source>
        <dbReference type="Proteomes" id="UP000593719"/>
    </source>
</evidence>
<keyword evidence="8" id="KW-1185">Reference proteome</keyword>
<dbReference type="Gene3D" id="3.40.50.2300">
    <property type="match status" value="2"/>
</dbReference>
<feature type="modified residue" description="4-aspartylphosphate" evidence="5">
    <location>
        <position position="66"/>
    </location>
</feature>
<dbReference type="EMBL" id="CP041235">
    <property type="protein sequence ID" value="QOP42463.1"/>
    <property type="molecule type" value="Genomic_DNA"/>
</dbReference>
<dbReference type="RefSeq" id="WP_193150826.1">
    <property type="nucleotide sequence ID" value="NZ_CP041235.1"/>
</dbReference>
<dbReference type="Proteomes" id="UP000593719">
    <property type="component" value="Chromosome"/>
</dbReference>
<dbReference type="KEGG" id="ssei:FJR45_00215"/>
<dbReference type="InterPro" id="IPR011006">
    <property type="entry name" value="CheY-like_superfamily"/>
</dbReference>
<dbReference type="PROSITE" id="PS50110">
    <property type="entry name" value="RESPONSE_REGULATORY"/>
    <property type="match status" value="2"/>
</dbReference>
<evidence type="ECO:0000256" key="1">
    <source>
        <dbReference type="ARBA" id="ARBA00001946"/>
    </source>
</evidence>
<dbReference type="AlphaFoldDB" id="A0A7M1AYD2"/>
<evidence type="ECO:0000256" key="3">
    <source>
        <dbReference type="ARBA" id="ARBA00022553"/>
    </source>
</evidence>
<feature type="modified residue" description="4-aspartylphosphate" evidence="5">
    <location>
        <position position="190"/>
    </location>
</feature>
<evidence type="ECO:0000256" key="5">
    <source>
        <dbReference type="PROSITE-ProRule" id="PRU00169"/>
    </source>
</evidence>
<keyword evidence="2" id="KW-0145">Chemotaxis</keyword>
<name>A0A7M1AYD2_9BACT</name>
<dbReference type="CDD" id="cd00156">
    <property type="entry name" value="REC"/>
    <property type="match status" value="1"/>
</dbReference>
<evidence type="ECO:0000313" key="7">
    <source>
        <dbReference type="EMBL" id="QOP42463.1"/>
    </source>
</evidence>
<feature type="domain" description="Response regulatory" evidence="6">
    <location>
        <begin position="17"/>
        <end position="131"/>
    </location>
</feature>
<dbReference type="InterPro" id="IPR050595">
    <property type="entry name" value="Bact_response_regulator"/>
</dbReference>
<sequence>MFSCKSQKQRLENKNFRILIVEDSRVINNTLTSRLQEKGFNCLQSYDLATARDILQNNDITLVILDLHLPDGEGEDLIEEIKEANKATKIVIFTSENDLLRRDELFRLGILDYLLKGKNANLTVKEILNIIQSIQINPGYTLLIVDDSRVIRKMMQKILSSCGYTIIEAKNGAEAIEKVKETNVDLMLLDMQMPDMSGLDALKQIKQDEKNFHLPVFMISSTLDIEVMRDAYKAGVLDYFKKPFSPEELKLKVEQVIRQKQIETDLQCTLRVSEVCSTLLNEFYASAIFYADLKLKQTNEKFQNEFGKDISNMTQAFERFDIRLMEDIIMSMKNRKNYSTVIKDKENQTYLVKLLPVEQHEFLMIFEKLTKV</sequence>
<gene>
    <name evidence="7" type="ORF">FJR45_00215</name>
</gene>
<feature type="domain" description="Response regulatory" evidence="6">
    <location>
        <begin position="141"/>
        <end position="257"/>
    </location>
</feature>
<dbReference type="GO" id="GO:0006935">
    <property type="term" value="P:chemotaxis"/>
    <property type="evidence" value="ECO:0007669"/>
    <property type="project" value="UniProtKB-KW"/>
</dbReference>
<evidence type="ECO:0000256" key="2">
    <source>
        <dbReference type="ARBA" id="ARBA00022500"/>
    </source>
</evidence>
<dbReference type="GO" id="GO:0097588">
    <property type="term" value="P:archaeal or bacterial-type flagellum-dependent cell motility"/>
    <property type="evidence" value="ECO:0007669"/>
    <property type="project" value="UniProtKB-KW"/>
</dbReference>
<keyword evidence="4" id="KW-0283">Flagellar rotation</keyword>
<protein>
    <submittedName>
        <fullName evidence="7">Response regulator</fullName>
    </submittedName>
</protein>
<evidence type="ECO:0000259" key="6">
    <source>
        <dbReference type="PROSITE" id="PS50110"/>
    </source>
</evidence>